<proteinExistence type="predicted"/>
<dbReference type="EMBL" id="JAYRBN010000075">
    <property type="protein sequence ID" value="KAL2732544.1"/>
    <property type="molecule type" value="Genomic_DNA"/>
</dbReference>
<comment type="caution">
    <text evidence="2">The sequence shown here is derived from an EMBL/GenBank/DDBJ whole genome shotgun (WGS) entry which is preliminary data.</text>
</comment>
<evidence type="ECO:0000313" key="3">
    <source>
        <dbReference type="Proteomes" id="UP001607303"/>
    </source>
</evidence>
<keyword evidence="1" id="KW-0472">Membrane</keyword>
<reference evidence="2 3" key="1">
    <citation type="journal article" date="2024" name="Ann. Entomol. Soc. Am.">
        <title>Genomic analyses of the southern and eastern yellowjacket wasps (Hymenoptera: Vespidae) reveal evolutionary signatures of social life.</title>
        <authorList>
            <person name="Catto M.A."/>
            <person name="Caine P.B."/>
            <person name="Orr S.E."/>
            <person name="Hunt B.G."/>
            <person name="Goodisman M.A.D."/>
        </authorList>
    </citation>
    <scope>NUCLEOTIDE SEQUENCE [LARGE SCALE GENOMIC DNA]</scope>
    <source>
        <strain evidence="2">232</strain>
        <tissue evidence="2">Head and thorax</tissue>
    </source>
</reference>
<dbReference type="Proteomes" id="UP001607303">
    <property type="component" value="Unassembled WGS sequence"/>
</dbReference>
<accession>A0ABD2BIG7</accession>
<keyword evidence="3" id="KW-1185">Reference proteome</keyword>
<name>A0ABD2BIG7_VESMC</name>
<feature type="transmembrane region" description="Helical" evidence="1">
    <location>
        <begin position="30"/>
        <end position="47"/>
    </location>
</feature>
<protein>
    <submittedName>
        <fullName evidence="2">Uncharacterized protein</fullName>
    </submittedName>
</protein>
<evidence type="ECO:0000313" key="2">
    <source>
        <dbReference type="EMBL" id="KAL2732544.1"/>
    </source>
</evidence>
<evidence type="ECO:0000256" key="1">
    <source>
        <dbReference type="SAM" id="Phobius"/>
    </source>
</evidence>
<keyword evidence="1" id="KW-1133">Transmembrane helix</keyword>
<keyword evidence="1" id="KW-0812">Transmembrane</keyword>
<sequence>MNGSGPTSITFHQHSTILYFEDSSSESTTLKLYLFVFLFFFVSSRKYNRNTIELDHQEVKKERKKEKQIYTELGW</sequence>
<dbReference type="AlphaFoldDB" id="A0ABD2BIG7"/>
<organism evidence="2 3">
    <name type="scientific">Vespula maculifrons</name>
    <name type="common">Eastern yellow jacket</name>
    <name type="synonym">Wasp</name>
    <dbReference type="NCBI Taxonomy" id="7453"/>
    <lineage>
        <taxon>Eukaryota</taxon>
        <taxon>Metazoa</taxon>
        <taxon>Ecdysozoa</taxon>
        <taxon>Arthropoda</taxon>
        <taxon>Hexapoda</taxon>
        <taxon>Insecta</taxon>
        <taxon>Pterygota</taxon>
        <taxon>Neoptera</taxon>
        <taxon>Endopterygota</taxon>
        <taxon>Hymenoptera</taxon>
        <taxon>Apocrita</taxon>
        <taxon>Aculeata</taxon>
        <taxon>Vespoidea</taxon>
        <taxon>Vespidae</taxon>
        <taxon>Vespinae</taxon>
        <taxon>Vespula</taxon>
    </lineage>
</organism>
<gene>
    <name evidence="2" type="ORF">V1477_014785</name>
</gene>